<sequence length="62" mass="6999">SVMTLQRLCTVGPQLHRLRFVHTFTPKNTTILRCCSSKSTTSELHHDDKLSALPPGLQKLVR</sequence>
<dbReference type="RefSeq" id="XP_003151525.2">
    <property type="nucleotide sequence ID" value="XM_003151477.2"/>
</dbReference>
<protein>
    <submittedName>
        <fullName evidence="1">Uncharacterized protein</fullName>
    </submittedName>
</protein>
<dbReference type="OrthoDB" id="10366836at2759"/>
<proteinExistence type="predicted"/>
<dbReference type="KEGG" id="loa:LOAG_15989"/>
<gene>
    <name evidence="1" type="ORF">LOAG_15989</name>
</gene>
<dbReference type="InParanoid" id="A0A1S0TEI1"/>
<dbReference type="GeneID" id="9953484"/>
<accession>A0A1S0TEI1</accession>
<evidence type="ECO:0000313" key="1">
    <source>
        <dbReference type="EMBL" id="EFO12544.2"/>
    </source>
</evidence>
<reference evidence="1" key="1">
    <citation type="submission" date="2012-04" db="EMBL/GenBank/DDBJ databases">
        <title>The Genome Sequence of Loa loa.</title>
        <authorList>
            <consortium name="The Broad Institute Genome Sequencing Platform"/>
            <consortium name="Broad Institute Genome Sequencing Center for Infectious Disease"/>
            <person name="Nutman T.B."/>
            <person name="Fink D.L."/>
            <person name="Russ C."/>
            <person name="Young S."/>
            <person name="Zeng Q."/>
            <person name="Gargeya S."/>
            <person name="Alvarado L."/>
            <person name="Berlin A."/>
            <person name="Chapman S.B."/>
            <person name="Chen Z."/>
            <person name="Freedman E."/>
            <person name="Gellesch M."/>
            <person name="Goldberg J."/>
            <person name="Griggs A."/>
            <person name="Gujja S."/>
            <person name="Heilman E.R."/>
            <person name="Heiman D."/>
            <person name="Howarth C."/>
            <person name="Mehta T."/>
            <person name="Neiman D."/>
            <person name="Pearson M."/>
            <person name="Roberts A."/>
            <person name="Saif S."/>
            <person name="Shea T."/>
            <person name="Shenoy N."/>
            <person name="Sisk P."/>
            <person name="Stolte C."/>
            <person name="Sykes S."/>
            <person name="White J."/>
            <person name="Yandava C."/>
            <person name="Haas B."/>
            <person name="Henn M.R."/>
            <person name="Nusbaum C."/>
            <person name="Birren B."/>
        </authorList>
    </citation>
    <scope>NUCLEOTIDE SEQUENCE [LARGE SCALE GENOMIC DNA]</scope>
</reference>
<organism evidence="1">
    <name type="scientific">Loa loa</name>
    <name type="common">Eye worm</name>
    <name type="synonym">Filaria loa</name>
    <dbReference type="NCBI Taxonomy" id="7209"/>
    <lineage>
        <taxon>Eukaryota</taxon>
        <taxon>Metazoa</taxon>
        <taxon>Ecdysozoa</taxon>
        <taxon>Nematoda</taxon>
        <taxon>Chromadorea</taxon>
        <taxon>Rhabditida</taxon>
        <taxon>Spirurina</taxon>
        <taxon>Spiruromorpha</taxon>
        <taxon>Filarioidea</taxon>
        <taxon>Onchocercidae</taxon>
        <taxon>Loa</taxon>
    </lineage>
</organism>
<name>A0A1S0TEI1_LOALO</name>
<dbReference type="AlphaFoldDB" id="A0A1S0TEI1"/>
<dbReference type="CTD" id="9953484"/>
<dbReference type="EMBL" id="JH715551">
    <property type="protein sequence ID" value="EFO12544.2"/>
    <property type="molecule type" value="Genomic_DNA"/>
</dbReference>
<feature type="non-terminal residue" evidence="1">
    <location>
        <position position="1"/>
    </location>
</feature>